<organism evidence="2 3">
    <name type="scientific">Xenoophorus captivus</name>
    <dbReference type="NCBI Taxonomy" id="1517983"/>
    <lineage>
        <taxon>Eukaryota</taxon>
        <taxon>Metazoa</taxon>
        <taxon>Chordata</taxon>
        <taxon>Craniata</taxon>
        <taxon>Vertebrata</taxon>
        <taxon>Euteleostomi</taxon>
        <taxon>Actinopterygii</taxon>
        <taxon>Neopterygii</taxon>
        <taxon>Teleostei</taxon>
        <taxon>Neoteleostei</taxon>
        <taxon>Acanthomorphata</taxon>
        <taxon>Ovalentaria</taxon>
        <taxon>Atherinomorphae</taxon>
        <taxon>Cyprinodontiformes</taxon>
        <taxon>Goodeidae</taxon>
        <taxon>Xenoophorus</taxon>
    </lineage>
</organism>
<sequence>TVCVFSACEVGSTPSWSLPGTRPQSQTSCWRQESCPPLTTMRRSSRFFWLRLWASPSRSGKTPARPGSRPPPTQCRRPPLARLSGSRSSSACWRPPRPCGAAAGSPVGAAGGRPGRRGFSAPALHSASRPRCLGGVRSLNQMSWFLRTMLM</sequence>
<proteinExistence type="predicted"/>
<name>A0ABV0QDC4_9TELE</name>
<accession>A0ABV0QDC4</accession>
<evidence type="ECO:0000256" key="1">
    <source>
        <dbReference type="SAM" id="MobiDB-lite"/>
    </source>
</evidence>
<evidence type="ECO:0000313" key="3">
    <source>
        <dbReference type="Proteomes" id="UP001434883"/>
    </source>
</evidence>
<dbReference type="EMBL" id="JAHRIN010008716">
    <property type="protein sequence ID" value="MEQ2193819.1"/>
    <property type="molecule type" value="Genomic_DNA"/>
</dbReference>
<comment type="caution">
    <text evidence="2">The sequence shown here is derived from an EMBL/GenBank/DDBJ whole genome shotgun (WGS) entry which is preliminary data.</text>
</comment>
<keyword evidence="3" id="KW-1185">Reference proteome</keyword>
<protein>
    <submittedName>
        <fullName evidence="2">Uncharacterized protein</fullName>
    </submittedName>
</protein>
<gene>
    <name evidence="2" type="ORF">XENOCAPTIV_015139</name>
</gene>
<feature type="region of interest" description="Disordered" evidence="1">
    <location>
        <begin position="56"/>
        <end position="127"/>
    </location>
</feature>
<feature type="non-terminal residue" evidence="2">
    <location>
        <position position="1"/>
    </location>
</feature>
<reference evidence="2 3" key="1">
    <citation type="submission" date="2021-06" db="EMBL/GenBank/DDBJ databases">
        <authorList>
            <person name="Palmer J.M."/>
        </authorList>
    </citation>
    <scope>NUCLEOTIDE SEQUENCE [LARGE SCALE GENOMIC DNA]</scope>
    <source>
        <strain evidence="2 3">XC_2019</strain>
        <tissue evidence="2">Muscle</tissue>
    </source>
</reference>
<evidence type="ECO:0000313" key="2">
    <source>
        <dbReference type="EMBL" id="MEQ2193819.1"/>
    </source>
</evidence>
<feature type="compositionally biased region" description="Low complexity" evidence="1">
    <location>
        <begin position="76"/>
        <end position="91"/>
    </location>
</feature>
<dbReference type="Proteomes" id="UP001434883">
    <property type="component" value="Unassembled WGS sequence"/>
</dbReference>